<dbReference type="Proteomes" id="UP000184074">
    <property type="component" value="Unassembled WGS sequence"/>
</dbReference>
<dbReference type="PANTHER" id="PTHR11455:SF9">
    <property type="entry name" value="CRYPTOCHROME CIRCADIAN CLOCK 5 ISOFORM X1"/>
    <property type="match status" value="1"/>
</dbReference>
<keyword evidence="6" id="KW-1185">Reference proteome</keyword>
<keyword evidence="5" id="KW-0456">Lyase</keyword>
<gene>
    <name evidence="5" type="ORF">SAMN05444003_0208</name>
</gene>
<feature type="domain" description="Cryptochrome/DNA photolyase FAD-binding" evidence="4">
    <location>
        <begin position="73"/>
        <end position="203"/>
    </location>
</feature>
<accession>A0A1M5LBH7</accession>
<evidence type="ECO:0000256" key="1">
    <source>
        <dbReference type="ARBA" id="ARBA00022630"/>
    </source>
</evidence>
<evidence type="ECO:0000313" key="5">
    <source>
        <dbReference type="EMBL" id="SHG62452.1"/>
    </source>
</evidence>
<dbReference type="Pfam" id="PF03441">
    <property type="entry name" value="FAD_binding_7"/>
    <property type="match status" value="1"/>
</dbReference>
<dbReference type="SUPFAM" id="SSF48173">
    <property type="entry name" value="Cryptochrome/photolyase FAD-binding domain"/>
    <property type="match status" value="1"/>
</dbReference>
<dbReference type="STRING" id="1508389.SAMN05444003_0208"/>
<keyword evidence="1 3" id="KW-0285">Flavoprotein</keyword>
<dbReference type="GO" id="GO:0003904">
    <property type="term" value="F:deoxyribodipyrimidine photo-lyase activity"/>
    <property type="evidence" value="ECO:0007669"/>
    <property type="project" value="TreeGrafter"/>
</dbReference>
<organism evidence="5 6">
    <name type="scientific">Cognatiyoonia sediminum</name>
    <dbReference type="NCBI Taxonomy" id="1508389"/>
    <lineage>
        <taxon>Bacteria</taxon>
        <taxon>Pseudomonadati</taxon>
        <taxon>Pseudomonadota</taxon>
        <taxon>Alphaproteobacteria</taxon>
        <taxon>Rhodobacterales</taxon>
        <taxon>Paracoccaceae</taxon>
        <taxon>Cognatiyoonia</taxon>
    </lineage>
</organism>
<feature type="binding site" evidence="3">
    <location>
        <position position="26"/>
    </location>
    <ligand>
        <name>FAD</name>
        <dbReference type="ChEBI" id="CHEBI:57692"/>
    </ligand>
</feature>
<evidence type="ECO:0000256" key="3">
    <source>
        <dbReference type="PIRSR" id="PIRSR602081-1"/>
    </source>
</evidence>
<dbReference type="InterPro" id="IPR036134">
    <property type="entry name" value="Crypto/Photolyase_FAD-like_sf"/>
</dbReference>
<evidence type="ECO:0000256" key="2">
    <source>
        <dbReference type="ARBA" id="ARBA00022827"/>
    </source>
</evidence>
<evidence type="ECO:0000259" key="4">
    <source>
        <dbReference type="Pfam" id="PF03441"/>
    </source>
</evidence>
<dbReference type="Gene3D" id="1.10.579.10">
    <property type="entry name" value="DNA Cyclobutane Dipyrimidine Photolyase, subunit A, domain 3"/>
    <property type="match status" value="1"/>
</dbReference>
<dbReference type="AlphaFoldDB" id="A0A1M5LBH7"/>
<reference evidence="5 6" key="1">
    <citation type="submission" date="2016-11" db="EMBL/GenBank/DDBJ databases">
        <authorList>
            <person name="Jaros S."/>
            <person name="Januszkiewicz K."/>
            <person name="Wedrychowicz H."/>
        </authorList>
    </citation>
    <scope>NUCLEOTIDE SEQUENCE [LARGE SCALE GENOMIC DNA]</scope>
    <source>
        <strain evidence="5 6">DSM 28715</strain>
    </source>
</reference>
<feature type="binding site" evidence="3">
    <location>
        <position position="73"/>
    </location>
    <ligand>
        <name>FAD</name>
        <dbReference type="ChEBI" id="CHEBI:57692"/>
    </ligand>
</feature>
<sequence>MIEFPPSRATALDRLKSFAPKAGSSYARLRNFDLTNHPHVSALSSYLTHRVISEEEVLIEVLRHHTAKDAEKFIQEVCWRTYWKGVLERRPALWDRYKADLNASWNQIQTQSGLRSEWEDACLGRTGIDAFDHWANELVETGYLHNHARMWFASIWIFTLRLPWTLGADFFMRHLLDADAASNTLSWRWVAGLQTTGKTYLARPDNIAKYTQDRFRPRGLAEFAAPLDNPNLPPLGPAPIDSGEGFDGFALHISDLSTDTLAQPNCPIAVLVPSSTEGNLRPSGLQQDFKTALANDACRRIAKLGETPTLVNSADQLNDWVASHSIRRLGFHHLTIGPSHDHISPWLNAIETAGVSLQPQVRDYDSIGWSAATAGFFKFKSIIPRLLDGLRQPSLI</sequence>
<dbReference type="EMBL" id="FQXB01000001">
    <property type="protein sequence ID" value="SHG62452.1"/>
    <property type="molecule type" value="Genomic_DNA"/>
</dbReference>
<protein>
    <submittedName>
        <fullName evidence="5">Deoxyribodipyrimidine photo-lyase</fullName>
    </submittedName>
</protein>
<dbReference type="PANTHER" id="PTHR11455">
    <property type="entry name" value="CRYPTOCHROME"/>
    <property type="match status" value="1"/>
</dbReference>
<dbReference type="Gene3D" id="1.25.40.80">
    <property type="match status" value="1"/>
</dbReference>
<proteinExistence type="predicted"/>
<dbReference type="GO" id="GO:0003677">
    <property type="term" value="F:DNA binding"/>
    <property type="evidence" value="ECO:0007669"/>
    <property type="project" value="TreeGrafter"/>
</dbReference>
<evidence type="ECO:0000313" key="6">
    <source>
        <dbReference type="Proteomes" id="UP000184074"/>
    </source>
</evidence>
<dbReference type="RefSeq" id="WP_072898592.1">
    <property type="nucleotide sequence ID" value="NZ_FQXB01000001.1"/>
</dbReference>
<feature type="binding site" evidence="3">
    <location>
        <begin position="177"/>
        <end position="179"/>
    </location>
    <ligand>
        <name>FAD</name>
        <dbReference type="ChEBI" id="CHEBI:57692"/>
    </ligand>
</feature>
<dbReference type="OrthoDB" id="9772484at2"/>
<comment type="cofactor">
    <cofactor evidence="3">
        <name>FAD</name>
        <dbReference type="ChEBI" id="CHEBI:57692"/>
    </cofactor>
    <text evidence="3">Binds 1 FAD per subunit.</text>
</comment>
<dbReference type="GO" id="GO:0071949">
    <property type="term" value="F:FAD binding"/>
    <property type="evidence" value="ECO:0007669"/>
    <property type="project" value="TreeGrafter"/>
</dbReference>
<name>A0A1M5LBH7_9RHOB</name>
<dbReference type="InterPro" id="IPR005101">
    <property type="entry name" value="Cryptochr/Photolyase_FAD-bd"/>
</dbReference>
<dbReference type="InterPro" id="IPR002081">
    <property type="entry name" value="Cryptochrome/DNA_photolyase_1"/>
</dbReference>
<keyword evidence="2 3" id="KW-0274">FAD</keyword>